<dbReference type="GO" id="GO:0005634">
    <property type="term" value="C:nucleus"/>
    <property type="evidence" value="ECO:0007669"/>
    <property type="project" value="TreeGrafter"/>
</dbReference>
<dbReference type="InterPro" id="IPR000504">
    <property type="entry name" value="RRM_dom"/>
</dbReference>
<dbReference type="PROSITE" id="PS50102">
    <property type="entry name" value="RRM"/>
    <property type="match status" value="3"/>
</dbReference>
<dbReference type="OrthoDB" id="1049195at2759"/>
<proteinExistence type="predicted"/>
<dbReference type="GO" id="GO:0005737">
    <property type="term" value="C:cytoplasm"/>
    <property type="evidence" value="ECO:0007669"/>
    <property type="project" value="TreeGrafter"/>
</dbReference>
<keyword evidence="1 2" id="KW-0694">RNA-binding</keyword>
<dbReference type="InterPro" id="IPR050374">
    <property type="entry name" value="RRT5_SRSF_SR"/>
</dbReference>
<feature type="domain" description="RRM" evidence="4">
    <location>
        <begin position="284"/>
        <end position="361"/>
    </location>
</feature>
<evidence type="ECO:0000313" key="6">
    <source>
        <dbReference type="Proteomes" id="UP000095728"/>
    </source>
</evidence>
<name>A0A1E5S069_9ASCO</name>
<feature type="domain" description="RRM" evidence="4">
    <location>
        <begin position="423"/>
        <end position="499"/>
    </location>
</feature>
<dbReference type="InterPro" id="IPR012677">
    <property type="entry name" value="Nucleotide-bd_a/b_plait_sf"/>
</dbReference>
<feature type="domain" description="RRM" evidence="4">
    <location>
        <begin position="145"/>
        <end position="221"/>
    </location>
</feature>
<dbReference type="PANTHER" id="PTHR23003:SF3">
    <property type="entry name" value="FI21236P1-RELATED"/>
    <property type="match status" value="1"/>
</dbReference>
<dbReference type="Gene3D" id="3.30.70.330">
    <property type="match status" value="3"/>
</dbReference>
<keyword evidence="6" id="KW-1185">Reference proteome</keyword>
<dbReference type="CDD" id="cd21607">
    <property type="entry name" value="RRM3_HRB1_GBP2"/>
    <property type="match status" value="1"/>
</dbReference>
<dbReference type="SMART" id="SM00360">
    <property type="entry name" value="RRM"/>
    <property type="match status" value="3"/>
</dbReference>
<dbReference type="FunCoup" id="A0A1E5S069">
    <property type="interactions" value="744"/>
</dbReference>
<dbReference type="GO" id="GO:0003729">
    <property type="term" value="F:mRNA binding"/>
    <property type="evidence" value="ECO:0007669"/>
    <property type="project" value="TreeGrafter"/>
</dbReference>
<evidence type="ECO:0000259" key="4">
    <source>
        <dbReference type="PROSITE" id="PS50102"/>
    </source>
</evidence>
<evidence type="ECO:0000256" key="2">
    <source>
        <dbReference type="PROSITE-ProRule" id="PRU00176"/>
    </source>
</evidence>
<protein>
    <submittedName>
        <fullName evidence="5">Protein HRB1</fullName>
    </submittedName>
</protein>
<comment type="caution">
    <text evidence="5">The sequence shown here is derived from an EMBL/GenBank/DDBJ whole genome shotgun (WGS) entry which is preliminary data.</text>
</comment>
<feature type="compositionally biased region" description="Basic and acidic residues" evidence="3">
    <location>
        <begin position="237"/>
        <end position="247"/>
    </location>
</feature>
<feature type="region of interest" description="Disordered" evidence="3">
    <location>
        <begin position="1"/>
        <end position="137"/>
    </location>
</feature>
<dbReference type="GO" id="GO:0071028">
    <property type="term" value="P:nuclear mRNA surveillance"/>
    <property type="evidence" value="ECO:0007669"/>
    <property type="project" value="TreeGrafter"/>
</dbReference>
<dbReference type="GO" id="GO:1990904">
    <property type="term" value="C:ribonucleoprotein complex"/>
    <property type="evidence" value="ECO:0007669"/>
    <property type="project" value="TreeGrafter"/>
</dbReference>
<feature type="region of interest" description="Disordered" evidence="3">
    <location>
        <begin position="394"/>
        <end position="413"/>
    </location>
</feature>
<dbReference type="AlphaFoldDB" id="A0A1E5S069"/>
<dbReference type="CDD" id="cd21606">
    <property type="entry name" value="RRM2_HRB1_GBP2"/>
    <property type="match status" value="1"/>
</dbReference>
<evidence type="ECO:0000256" key="1">
    <source>
        <dbReference type="ARBA" id="ARBA00022884"/>
    </source>
</evidence>
<dbReference type="PANTHER" id="PTHR23003">
    <property type="entry name" value="RNA RECOGNITION MOTIF RRM DOMAIN CONTAINING PROTEIN"/>
    <property type="match status" value="1"/>
</dbReference>
<feature type="region of interest" description="Disordered" evidence="3">
    <location>
        <begin position="215"/>
        <end position="275"/>
    </location>
</feature>
<evidence type="ECO:0000256" key="3">
    <source>
        <dbReference type="SAM" id="MobiDB-lite"/>
    </source>
</evidence>
<sequence length="517" mass="58216">MRESEYQRSRSRSPVRRDPEDRRNFRDHSRSFDSRRGSRGSMNDYQHSTGSRHGDRRSSSSRDNGRRSSDRPGMSSSNNNNRHGSNNGRSRNNNINNNNISNIHNGRVSSSSTSSYVNKKPQLGYSPPRVEGASYEDKMNRNYSKSVFVGNLPYDCEAADLEDYFSKVGRVIRADIVTNRGRHRGMGTVEFESRNAVDAAIRELDHSNFMEREIFVREDNPPPPSSLAPVPLSSSRTETERGRDANRSRHSNHNNTYSINDHTTNNSTRSSSKDTGSKQLYDGFEVFIANLPFSINWQALKDMFKKFGDVKRADVSLDHNQRSRGFGTVYFKTAKEAEDSIAYYAGLEMEGRRLDCKKGRYGWGASSRAANSGEHSQSEHDDVNLIDEDVSMSSGRQIKNGNSRHLNSEFVEGARPGGSTKSKIVYVSNLPLSTAQSDLYDLFDTFGKVNRAELKLVDGDVNGEAVVKYDNLDSAEMCVDRLDKYVYGGCELHLSFSTYSDNNYNTPDTTAVEDDQQ</sequence>
<dbReference type="InParanoid" id="A0A1E5S069"/>
<feature type="compositionally biased region" description="Polar residues" evidence="3">
    <location>
        <begin position="394"/>
        <end position="405"/>
    </location>
</feature>
<dbReference type="Pfam" id="PF00076">
    <property type="entry name" value="RRM_1"/>
    <property type="match status" value="3"/>
</dbReference>
<evidence type="ECO:0000313" key="5">
    <source>
        <dbReference type="EMBL" id="OEJ92408.1"/>
    </source>
</evidence>
<reference evidence="6" key="1">
    <citation type="journal article" date="2016" name="Genome Announc.">
        <title>Genome sequences of three species of Hanseniaspora isolated from spontaneous wine fermentations.</title>
        <authorList>
            <person name="Sternes P.R."/>
            <person name="Lee D."/>
            <person name="Kutyna D.R."/>
            <person name="Borneman A.R."/>
        </authorList>
    </citation>
    <scope>NUCLEOTIDE SEQUENCE [LARGE SCALE GENOMIC DNA]</scope>
    <source>
        <strain evidence="6">AWRI3579</strain>
    </source>
</reference>
<dbReference type="SUPFAM" id="SSF54928">
    <property type="entry name" value="RNA-binding domain, RBD"/>
    <property type="match status" value="3"/>
</dbReference>
<dbReference type="InterPro" id="IPR035979">
    <property type="entry name" value="RBD_domain_sf"/>
</dbReference>
<feature type="compositionally biased region" description="Basic and acidic residues" evidence="3">
    <location>
        <begin position="52"/>
        <end position="70"/>
    </location>
</feature>
<accession>A0A1E5S069</accession>
<feature type="compositionally biased region" description="Polar residues" evidence="3">
    <location>
        <begin position="253"/>
        <end position="270"/>
    </location>
</feature>
<dbReference type="STRING" id="56408.A0A1E5S069"/>
<feature type="compositionally biased region" description="Low complexity" evidence="3">
    <location>
        <begin position="75"/>
        <end position="115"/>
    </location>
</feature>
<dbReference type="Proteomes" id="UP000095728">
    <property type="component" value="Unassembled WGS sequence"/>
</dbReference>
<dbReference type="GO" id="GO:0016973">
    <property type="term" value="P:poly(A)+ mRNA export from nucleus"/>
    <property type="evidence" value="ECO:0007669"/>
    <property type="project" value="TreeGrafter"/>
</dbReference>
<organism evidence="5 6">
    <name type="scientific">Hanseniaspora osmophila</name>
    <dbReference type="NCBI Taxonomy" id="56408"/>
    <lineage>
        <taxon>Eukaryota</taxon>
        <taxon>Fungi</taxon>
        <taxon>Dikarya</taxon>
        <taxon>Ascomycota</taxon>
        <taxon>Saccharomycotina</taxon>
        <taxon>Saccharomycetes</taxon>
        <taxon>Saccharomycodales</taxon>
        <taxon>Saccharomycodaceae</taxon>
        <taxon>Hanseniaspora</taxon>
    </lineage>
</organism>
<gene>
    <name evidence="5" type="ORF">AWRI3579_g152</name>
</gene>
<dbReference type="EMBL" id="LPNM01000001">
    <property type="protein sequence ID" value="OEJ92408.1"/>
    <property type="molecule type" value="Genomic_DNA"/>
</dbReference>
<feature type="compositionally biased region" description="Basic and acidic residues" evidence="3">
    <location>
        <begin position="15"/>
        <end position="36"/>
    </location>
</feature>